<dbReference type="AlphaFoldDB" id="A0A098R198"/>
<feature type="domain" description="6-hydroxymethylpterin diphosphokinase MptE-like" evidence="1">
    <location>
        <begin position="206"/>
        <end position="372"/>
    </location>
</feature>
<dbReference type="Pfam" id="PF01973">
    <property type="entry name" value="MptE-like"/>
    <property type="match status" value="1"/>
</dbReference>
<dbReference type="PANTHER" id="PTHR41786">
    <property type="entry name" value="MOTILITY ACCESSORY FACTOR MAF"/>
    <property type="match status" value="1"/>
</dbReference>
<evidence type="ECO:0000259" key="1">
    <source>
        <dbReference type="Pfam" id="PF01973"/>
    </source>
</evidence>
<dbReference type="OrthoDB" id="5458680at2"/>
<keyword evidence="3" id="KW-1185">Reference proteome</keyword>
<name>A0A098R198_9SPIO</name>
<proteinExistence type="predicted"/>
<evidence type="ECO:0000313" key="2">
    <source>
        <dbReference type="EMBL" id="KGE73551.1"/>
    </source>
</evidence>
<organism evidence="2 3">
    <name type="scientific">Spirochaeta lutea</name>
    <dbReference type="NCBI Taxonomy" id="1480694"/>
    <lineage>
        <taxon>Bacteria</taxon>
        <taxon>Pseudomonadati</taxon>
        <taxon>Spirochaetota</taxon>
        <taxon>Spirochaetia</taxon>
        <taxon>Spirochaetales</taxon>
        <taxon>Spirochaetaceae</taxon>
        <taxon>Spirochaeta</taxon>
    </lineage>
</organism>
<dbReference type="STRING" id="1480694.DC28_02485"/>
<sequence>MNSPTLLQLVETAVENLPARTREPQADDYQFLPTRDGGLSLKVRGRWLHSRRDPWGETARRVQALGPVPPDAPILCLGIGIGYEVIQLRRTYPENPLIILCPYHPYLLALGTHRAALAEILEVPLENISFHLIAPDISQQQLSDLVQTVLSDYTHRVITHFETSGFFFYGESWRAAVLGTLERISSRRQVNSATIKRFARLWVRNTMLNLPLYGRAGRVESLQQRFSGIPSLLVAAGPTLEEFLPRLAELSVRFLIVAVDTALPALERAGVTPDIVIVVDPQYWNTRHLDYSSLDRTLVISEISSHPRALRSCKHLVLTGSLLPLGSSFEQKLEGFTQLGAGGSVATTAWDLCRHLGCSSITLLGLDLGFPNMQTHILGSLSEELMVQGGTRLNPTETQSYGFLLGGAPGLVSDHAGRPLLSDKRMDIYAGWFENRISEMQNKPGFEVMRLGSRGRFIGKFPSRTVPELLEYPIIRSSIDERMQEIKAYLHSHASPQRKDGALFDSSTASDIPRAIMADIYVNAEGLMALTRRAIAALIPLLQGDSGSSTPEHDPRTQEVLASLEEADQAITSLSHTRVVGMLMQEILESTVNQPPARTFRESLERSRDLYEGLHDAAQWLLSIIEKSRNQTP</sequence>
<protein>
    <recommendedName>
        <fullName evidence="1">6-hydroxymethylpterin diphosphokinase MptE-like domain-containing protein</fullName>
    </recommendedName>
</protein>
<dbReference type="eggNOG" id="COG2604">
    <property type="taxonomic scope" value="Bacteria"/>
</dbReference>
<accession>A0A098R198</accession>
<dbReference type="Proteomes" id="UP000029692">
    <property type="component" value="Unassembled WGS sequence"/>
</dbReference>
<evidence type="ECO:0000313" key="3">
    <source>
        <dbReference type="Proteomes" id="UP000029692"/>
    </source>
</evidence>
<dbReference type="PANTHER" id="PTHR41786:SF1">
    <property type="entry name" value="6-HYDROXYMETHYLPTERIN DIPHOSPHOKINASE MPTE-LIKE DOMAIN-CONTAINING PROTEIN"/>
    <property type="match status" value="1"/>
</dbReference>
<gene>
    <name evidence="2" type="ORF">DC28_02485</name>
</gene>
<comment type="caution">
    <text evidence="2">The sequence shown here is derived from an EMBL/GenBank/DDBJ whole genome shotgun (WGS) entry which is preliminary data.</text>
</comment>
<dbReference type="InterPro" id="IPR002826">
    <property type="entry name" value="MptE-like"/>
</dbReference>
<dbReference type="EMBL" id="JNUP01000023">
    <property type="protein sequence ID" value="KGE73551.1"/>
    <property type="molecule type" value="Genomic_DNA"/>
</dbReference>
<reference evidence="2 3" key="1">
    <citation type="submission" date="2014-05" db="EMBL/GenBank/DDBJ databases">
        <title>De novo Genome Sequence of Spirocheata sp.</title>
        <authorList>
            <person name="Shivani Y."/>
            <person name="Subhash Y."/>
            <person name="Tushar L."/>
            <person name="Sasikala C."/>
            <person name="Ramana C.V."/>
        </authorList>
    </citation>
    <scope>NUCLEOTIDE SEQUENCE [LARGE SCALE GENOMIC DNA]</scope>
    <source>
        <strain evidence="2 3">JC230</strain>
    </source>
</reference>
<dbReference type="RefSeq" id="WP_037545409.1">
    <property type="nucleotide sequence ID" value="NZ_JNUP01000023.1"/>
</dbReference>